<reference evidence="1" key="1">
    <citation type="submission" date="2020-08" db="EMBL/GenBank/DDBJ databases">
        <title>Plant Genome Project.</title>
        <authorList>
            <person name="Zhang R.-G."/>
        </authorList>
    </citation>
    <scope>NUCLEOTIDE SEQUENCE</scope>
    <source>
        <strain evidence="1">WSP0</strain>
        <tissue evidence="1">Leaf</tissue>
    </source>
</reference>
<keyword evidence="2" id="KW-1185">Reference proteome</keyword>
<accession>A0AAV6KSM3</accession>
<evidence type="ECO:0000313" key="2">
    <source>
        <dbReference type="Proteomes" id="UP000823749"/>
    </source>
</evidence>
<dbReference type="EMBL" id="JACTNZ010000003">
    <property type="protein sequence ID" value="KAG5555628.1"/>
    <property type="molecule type" value="Genomic_DNA"/>
</dbReference>
<comment type="caution">
    <text evidence="1">The sequence shown here is derived from an EMBL/GenBank/DDBJ whole genome shotgun (WGS) entry which is preliminary data.</text>
</comment>
<protein>
    <submittedName>
        <fullName evidence="1">Uncharacterized protein</fullName>
    </submittedName>
</protein>
<name>A0AAV6KSM3_9ERIC</name>
<organism evidence="1 2">
    <name type="scientific">Rhododendron griersonianum</name>
    <dbReference type="NCBI Taxonomy" id="479676"/>
    <lineage>
        <taxon>Eukaryota</taxon>
        <taxon>Viridiplantae</taxon>
        <taxon>Streptophyta</taxon>
        <taxon>Embryophyta</taxon>
        <taxon>Tracheophyta</taxon>
        <taxon>Spermatophyta</taxon>
        <taxon>Magnoliopsida</taxon>
        <taxon>eudicotyledons</taxon>
        <taxon>Gunneridae</taxon>
        <taxon>Pentapetalae</taxon>
        <taxon>asterids</taxon>
        <taxon>Ericales</taxon>
        <taxon>Ericaceae</taxon>
        <taxon>Ericoideae</taxon>
        <taxon>Rhodoreae</taxon>
        <taxon>Rhododendron</taxon>
    </lineage>
</organism>
<evidence type="ECO:0000313" key="1">
    <source>
        <dbReference type="EMBL" id="KAG5555628.1"/>
    </source>
</evidence>
<sequence>MQSKGKLPGLGKVQISTNFFGAINQGINLEVNGRLYPIRVVEEQFVVNNMIRAKEEDDWIDTPAKDNHLADEGLGVGIEQETILGEEGRSFTSPIFQVLKSNIKGSRNASKALDFGARLGIKIVGGRNYNLKKWVEMEEEEIAERENALKKLAELEEGNTSD</sequence>
<gene>
    <name evidence="1" type="ORF">RHGRI_006319</name>
</gene>
<dbReference type="AlphaFoldDB" id="A0AAV6KSM3"/>
<proteinExistence type="predicted"/>
<dbReference type="Proteomes" id="UP000823749">
    <property type="component" value="Chromosome 3"/>
</dbReference>